<name>A0A9E6ZW60_9FLAO</name>
<reference evidence="1" key="1">
    <citation type="submission" date="2022-03" db="EMBL/GenBank/DDBJ databases">
        <title>Description of Abyssus ytuae gen. nov., sp. nov., a novel member of the family Flavobacteriaceae isolated from the sediment of Mariana Trench.</title>
        <authorList>
            <person name="Zhang J."/>
            <person name="Xu X."/>
        </authorList>
    </citation>
    <scope>NUCLEOTIDE SEQUENCE</scope>
    <source>
        <strain evidence="1">MT3330</strain>
    </source>
</reference>
<protein>
    <recommendedName>
        <fullName evidence="3">Glycine dehydrogenase</fullName>
    </recommendedName>
</protein>
<gene>
    <name evidence="1" type="ORF">MQE35_11320</name>
</gene>
<keyword evidence="2" id="KW-1185">Reference proteome</keyword>
<proteinExistence type="predicted"/>
<evidence type="ECO:0008006" key="3">
    <source>
        <dbReference type="Google" id="ProtNLM"/>
    </source>
</evidence>
<dbReference type="AlphaFoldDB" id="A0A9E6ZW60"/>
<dbReference type="KEGG" id="fbm:MQE35_11320"/>
<evidence type="ECO:0000313" key="2">
    <source>
        <dbReference type="Proteomes" id="UP000831290"/>
    </source>
</evidence>
<dbReference type="RefSeq" id="WP_255841501.1">
    <property type="nucleotide sequence ID" value="NZ_CP094358.1"/>
</dbReference>
<accession>A0A9E6ZW60</accession>
<sequence length="85" mass="9854">MSKKKGVIFISCEEAASICDKSQYNEATLWQKIKLNIHILSCRFCKKYVKNNTHLTHLCSKAQLHSLQPEQKEEMKKVIDSEISK</sequence>
<dbReference type="Proteomes" id="UP000831290">
    <property type="component" value="Chromosome"/>
</dbReference>
<evidence type="ECO:0000313" key="1">
    <source>
        <dbReference type="EMBL" id="UOB16327.1"/>
    </source>
</evidence>
<dbReference type="EMBL" id="CP094358">
    <property type="protein sequence ID" value="UOB16327.1"/>
    <property type="molecule type" value="Genomic_DNA"/>
</dbReference>
<organism evidence="1 2">
    <name type="scientific">Abyssalbus ytuae</name>
    <dbReference type="NCBI Taxonomy" id="2926907"/>
    <lineage>
        <taxon>Bacteria</taxon>
        <taxon>Pseudomonadati</taxon>
        <taxon>Bacteroidota</taxon>
        <taxon>Flavobacteriia</taxon>
        <taxon>Flavobacteriales</taxon>
        <taxon>Flavobacteriaceae</taxon>
        <taxon>Abyssalbus</taxon>
    </lineage>
</organism>